<keyword evidence="3 5" id="KW-0378">Hydrolase</keyword>
<dbReference type="Gene3D" id="3.90.226.10">
    <property type="entry name" value="2-enoyl-CoA Hydratase, Chain A, domain 1"/>
    <property type="match status" value="1"/>
</dbReference>
<dbReference type="AlphaFoldDB" id="A0A1G1VM55"/>
<reference evidence="8 9" key="1">
    <citation type="journal article" date="2016" name="Nat. Commun.">
        <title>Thousands of microbial genomes shed light on interconnected biogeochemical processes in an aquifer system.</title>
        <authorList>
            <person name="Anantharaman K."/>
            <person name="Brown C.T."/>
            <person name="Hug L.A."/>
            <person name="Sharon I."/>
            <person name="Castelle C.J."/>
            <person name="Probst A.J."/>
            <person name="Thomas B.C."/>
            <person name="Singh A."/>
            <person name="Wilkins M.J."/>
            <person name="Karaoz U."/>
            <person name="Brodie E.L."/>
            <person name="Williams K.H."/>
            <person name="Hubbard S.S."/>
            <person name="Banfield J.F."/>
        </authorList>
    </citation>
    <scope>NUCLEOTIDE SEQUENCE [LARGE SCALE GENOMIC DNA]</scope>
</reference>
<dbReference type="GO" id="GO:0030288">
    <property type="term" value="C:outer membrane-bounded periplasmic space"/>
    <property type="evidence" value="ECO:0007669"/>
    <property type="project" value="TreeGrafter"/>
</dbReference>
<evidence type="ECO:0000256" key="2">
    <source>
        <dbReference type="ARBA" id="ARBA00022670"/>
    </source>
</evidence>
<dbReference type="PANTHER" id="PTHR32060">
    <property type="entry name" value="TAIL-SPECIFIC PROTEASE"/>
    <property type="match status" value="1"/>
</dbReference>
<keyword evidence="6" id="KW-1133">Transmembrane helix</keyword>
<dbReference type="SUPFAM" id="SSF50156">
    <property type="entry name" value="PDZ domain-like"/>
    <property type="match status" value="1"/>
</dbReference>
<dbReference type="NCBIfam" id="TIGR00225">
    <property type="entry name" value="prc"/>
    <property type="match status" value="1"/>
</dbReference>
<evidence type="ECO:0000313" key="9">
    <source>
        <dbReference type="Proteomes" id="UP000179069"/>
    </source>
</evidence>
<keyword evidence="6" id="KW-0812">Transmembrane</keyword>
<evidence type="ECO:0000256" key="5">
    <source>
        <dbReference type="RuleBase" id="RU004404"/>
    </source>
</evidence>
<dbReference type="CDD" id="cd07560">
    <property type="entry name" value="Peptidase_S41_CPP"/>
    <property type="match status" value="1"/>
</dbReference>
<evidence type="ECO:0000256" key="3">
    <source>
        <dbReference type="ARBA" id="ARBA00022801"/>
    </source>
</evidence>
<accession>A0A1G1VM55</accession>
<dbReference type="Gene3D" id="2.30.42.10">
    <property type="match status" value="1"/>
</dbReference>
<dbReference type="SUPFAM" id="SSF52096">
    <property type="entry name" value="ClpP/crotonase"/>
    <property type="match status" value="1"/>
</dbReference>
<dbReference type="InterPro" id="IPR036034">
    <property type="entry name" value="PDZ_sf"/>
</dbReference>
<dbReference type="Gene3D" id="3.30.750.44">
    <property type="match status" value="1"/>
</dbReference>
<sequence length="429" mass="46488">MSPLISRPLTLQKIRRIAIGISLLLLCGGIGYYLGFRRAAKEFSVSPMTIFDVVNRDVPPEHRAINFSLFWQVWDELEQSYLDPTKINAEKMVYGAISGMTSALGDPYTVFLSPQDNQQTKENLAGAFFGIGIQIGYRDHQLAVIAPIKSAPAQEAGIQSGDFILRITDSGKGIDRETQAMTLNEAVSLIRGDLGTNVVLRIARDGTDEPFDVTVQRKEILIPSVELTFLAVEDREGRFVAHLRLTQFGERTKAEWDEAVTTILSRRAEVDGIVFDVRDNPGGFLSGAIQLASDFLKNGTVVMQQGRQGSQTYNAENGGRLVGIPVVMLVNGGSASASEIVAGALRDRLGVTLVGEKTFGKGTVQEAKDLTGGAGLHVTTSKWILPSGQEIADTGLAPDVEVAQVEEPEGEESVDEQLNKAIELVISDK</sequence>
<dbReference type="EMBL" id="MHCI01000015">
    <property type="protein sequence ID" value="OGY16466.1"/>
    <property type="molecule type" value="Genomic_DNA"/>
</dbReference>
<dbReference type="Pfam" id="PF22694">
    <property type="entry name" value="CtpB_N-like"/>
    <property type="match status" value="1"/>
</dbReference>
<dbReference type="SMART" id="SM00245">
    <property type="entry name" value="TSPc"/>
    <property type="match status" value="1"/>
</dbReference>
<protein>
    <recommendedName>
        <fullName evidence="7">PDZ domain-containing protein</fullName>
    </recommendedName>
</protein>
<dbReference type="CDD" id="cd06782">
    <property type="entry name" value="cpPDZ_CPP-like"/>
    <property type="match status" value="1"/>
</dbReference>
<dbReference type="PANTHER" id="PTHR32060:SF30">
    <property type="entry name" value="CARBOXY-TERMINAL PROCESSING PROTEASE CTPA"/>
    <property type="match status" value="1"/>
</dbReference>
<evidence type="ECO:0000256" key="4">
    <source>
        <dbReference type="ARBA" id="ARBA00022825"/>
    </source>
</evidence>
<organism evidence="8 9">
    <name type="scientific">Candidatus Chisholmbacteria bacterium RIFCSPHIGHO2_01_FULL_49_18</name>
    <dbReference type="NCBI Taxonomy" id="1797590"/>
    <lineage>
        <taxon>Bacteria</taxon>
        <taxon>Candidatus Chisholmiibacteriota</taxon>
    </lineage>
</organism>
<evidence type="ECO:0000259" key="7">
    <source>
        <dbReference type="PROSITE" id="PS50106"/>
    </source>
</evidence>
<dbReference type="PROSITE" id="PS50106">
    <property type="entry name" value="PDZ"/>
    <property type="match status" value="1"/>
</dbReference>
<dbReference type="GO" id="GO:0008236">
    <property type="term" value="F:serine-type peptidase activity"/>
    <property type="evidence" value="ECO:0007669"/>
    <property type="project" value="UniProtKB-KW"/>
</dbReference>
<keyword evidence="2 5" id="KW-0645">Protease</keyword>
<keyword evidence="4 5" id="KW-0720">Serine protease</keyword>
<dbReference type="InterPro" id="IPR005151">
    <property type="entry name" value="Tail-specific_protease"/>
</dbReference>
<comment type="similarity">
    <text evidence="1 5">Belongs to the peptidase S41A family.</text>
</comment>
<name>A0A1G1VM55_9BACT</name>
<proteinExistence type="inferred from homology"/>
<evidence type="ECO:0000256" key="1">
    <source>
        <dbReference type="ARBA" id="ARBA00009179"/>
    </source>
</evidence>
<dbReference type="GO" id="GO:0007165">
    <property type="term" value="P:signal transduction"/>
    <property type="evidence" value="ECO:0007669"/>
    <property type="project" value="TreeGrafter"/>
</dbReference>
<comment type="caution">
    <text evidence="8">The sequence shown here is derived from an EMBL/GenBank/DDBJ whole genome shotgun (WGS) entry which is preliminary data.</text>
</comment>
<dbReference type="InterPro" id="IPR001478">
    <property type="entry name" value="PDZ"/>
</dbReference>
<feature type="transmembrane region" description="Helical" evidence="6">
    <location>
        <begin position="17"/>
        <end position="36"/>
    </location>
</feature>
<dbReference type="GO" id="GO:0004175">
    <property type="term" value="F:endopeptidase activity"/>
    <property type="evidence" value="ECO:0007669"/>
    <property type="project" value="TreeGrafter"/>
</dbReference>
<dbReference type="InterPro" id="IPR029045">
    <property type="entry name" value="ClpP/crotonase-like_dom_sf"/>
</dbReference>
<dbReference type="GO" id="GO:0006508">
    <property type="term" value="P:proteolysis"/>
    <property type="evidence" value="ECO:0007669"/>
    <property type="project" value="UniProtKB-KW"/>
</dbReference>
<feature type="domain" description="PDZ" evidence="7">
    <location>
        <begin position="109"/>
        <end position="191"/>
    </location>
</feature>
<evidence type="ECO:0000313" key="8">
    <source>
        <dbReference type="EMBL" id="OGY16466.1"/>
    </source>
</evidence>
<dbReference type="Pfam" id="PF03572">
    <property type="entry name" value="Peptidase_S41"/>
    <property type="match status" value="1"/>
</dbReference>
<dbReference type="InterPro" id="IPR004447">
    <property type="entry name" value="Peptidase_S41A"/>
</dbReference>
<dbReference type="Proteomes" id="UP000179069">
    <property type="component" value="Unassembled WGS sequence"/>
</dbReference>
<gene>
    <name evidence="8" type="ORF">A2785_02110</name>
</gene>
<evidence type="ECO:0000256" key="6">
    <source>
        <dbReference type="SAM" id="Phobius"/>
    </source>
</evidence>
<keyword evidence="6" id="KW-0472">Membrane</keyword>
<dbReference type="InterPro" id="IPR055210">
    <property type="entry name" value="CtpA/B_N"/>
</dbReference>